<accession>A0A2S6HFG8</accession>
<proteinExistence type="predicted"/>
<name>A0A2S6HFG8_9GAMM</name>
<organism evidence="3 4">
    <name type="scientific">Methylobacter tundripaludum</name>
    <dbReference type="NCBI Taxonomy" id="173365"/>
    <lineage>
        <taxon>Bacteria</taxon>
        <taxon>Pseudomonadati</taxon>
        <taxon>Pseudomonadota</taxon>
        <taxon>Gammaproteobacteria</taxon>
        <taxon>Methylococcales</taxon>
        <taxon>Methylococcaceae</taxon>
        <taxon>Methylobacter</taxon>
    </lineage>
</organism>
<dbReference type="InterPro" id="IPR050248">
    <property type="entry name" value="Polysacc_deacetylase_ArnD"/>
</dbReference>
<evidence type="ECO:0000256" key="1">
    <source>
        <dbReference type="SAM" id="Phobius"/>
    </source>
</evidence>
<dbReference type="Pfam" id="PF01522">
    <property type="entry name" value="Polysacc_deac_1"/>
    <property type="match status" value="1"/>
</dbReference>
<dbReference type="AlphaFoldDB" id="A0A2S6HFG8"/>
<dbReference type="InterPro" id="IPR002509">
    <property type="entry name" value="NODB_dom"/>
</dbReference>
<dbReference type="PANTHER" id="PTHR10587:SF125">
    <property type="entry name" value="POLYSACCHARIDE DEACETYLASE YHEN-RELATED"/>
    <property type="match status" value="1"/>
</dbReference>
<dbReference type="Gene3D" id="3.20.20.370">
    <property type="entry name" value="Glycoside hydrolase/deacetylase"/>
    <property type="match status" value="1"/>
</dbReference>
<dbReference type="Proteomes" id="UP000240010">
    <property type="component" value="Unassembled WGS sequence"/>
</dbReference>
<dbReference type="EMBL" id="PTIZ01000004">
    <property type="protein sequence ID" value="PPK76212.1"/>
    <property type="molecule type" value="Genomic_DNA"/>
</dbReference>
<keyword evidence="1" id="KW-0472">Membrane</keyword>
<comment type="caution">
    <text evidence="3">The sequence shown here is derived from an EMBL/GenBank/DDBJ whole genome shotgun (WGS) entry which is preliminary data.</text>
</comment>
<feature type="transmembrane region" description="Helical" evidence="1">
    <location>
        <begin position="18"/>
        <end position="40"/>
    </location>
</feature>
<dbReference type="PROSITE" id="PS51677">
    <property type="entry name" value="NODB"/>
    <property type="match status" value="1"/>
</dbReference>
<dbReference type="InterPro" id="IPR011330">
    <property type="entry name" value="Glyco_hydro/deAcase_b/a-brl"/>
</dbReference>
<dbReference type="GO" id="GO:0016810">
    <property type="term" value="F:hydrolase activity, acting on carbon-nitrogen (but not peptide) bonds"/>
    <property type="evidence" value="ECO:0007669"/>
    <property type="project" value="InterPro"/>
</dbReference>
<dbReference type="GO" id="GO:0005975">
    <property type="term" value="P:carbohydrate metabolic process"/>
    <property type="evidence" value="ECO:0007669"/>
    <property type="project" value="InterPro"/>
</dbReference>
<protein>
    <submittedName>
        <fullName evidence="3">Peptidoglycan/xylan/chitin deacetylase (PgdA/CDA1 family)</fullName>
    </submittedName>
</protein>
<dbReference type="PANTHER" id="PTHR10587">
    <property type="entry name" value="GLYCOSYL TRANSFERASE-RELATED"/>
    <property type="match status" value="1"/>
</dbReference>
<sequence>MQDQQSYQMTFKSTRNSFIIAISVVGLLHLFFGISLGWLVLPCTVYLALIIYGSAIIQSNFFAYAYCHANVSEKEIALSFDDGPNREYTPQVLSTLAQHNAPATFFVIGKNIQGNESILKQIDAEGHSIGNHSYTHSFYVDFKNLQGFKNELNQTAESVFKVIGKRMKLFRPPYGVTTPNLVRASHSLNYSIIGWTIRSFDTTSDSAQVITRRVQTQIKPGAIILFHDTSDKTIQVLKQTLNFAKENGYKIVSVERLLKIEAYE</sequence>
<feature type="transmembrane region" description="Helical" evidence="1">
    <location>
        <begin position="46"/>
        <end position="67"/>
    </location>
</feature>
<dbReference type="SUPFAM" id="SSF88713">
    <property type="entry name" value="Glycoside hydrolase/deacetylase"/>
    <property type="match status" value="1"/>
</dbReference>
<evidence type="ECO:0000313" key="3">
    <source>
        <dbReference type="EMBL" id="PPK76212.1"/>
    </source>
</evidence>
<keyword evidence="1" id="KW-0812">Transmembrane</keyword>
<reference evidence="3 4" key="1">
    <citation type="submission" date="2018-02" db="EMBL/GenBank/DDBJ databases">
        <title>Subsurface microbial communities from deep shales in Ohio and West Virginia, USA.</title>
        <authorList>
            <person name="Wrighton K."/>
        </authorList>
    </citation>
    <scope>NUCLEOTIDE SEQUENCE [LARGE SCALE GENOMIC DNA]</scope>
    <source>
        <strain evidence="3 4">OWC-DMM</strain>
    </source>
</reference>
<evidence type="ECO:0000313" key="4">
    <source>
        <dbReference type="Proteomes" id="UP000240010"/>
    </source>
</evidence>
<dbReference type="CDD" id="cd10917">
    <property type="entry name" value="CE4_NodB_like_6s_7s"/>
    <property type="match status" value="1"/>
</dbReference>
<gene>
    <name evidence="3" type="ORF">B0F87_104304</name>
</gene>
<keyword evidence="1" id="KW-1133">Transmembrane helix</keyword>
<feature type="domain" description="NodB homology" evidence="2">
    <location>
        <begin position="74"/>
        <end position="252"/>
    </location>
</feature>
<evidence type="ECO:0000259" key="2">
    <source>
        <dbReference type="PROSITE" id="PS51677"/>
    </source>
</evidence>